<comment type="caution">
    <text evidence="16">The sequence shown here is derived from an EMBL/GenBank/DDBJ whole genome shotgun (WGS) entry which is preliminary data.</text>
</comment>
<dbReference type="GO" id="GO:0005789">
    <property type="term" value="C:endoplasmic reticulum membrane"/>
    <property type="evidence" value="ECO:0007669"/>
    <property type="project" value="UniProtKB-SubCell"/>
</dbReference>
<evidence type="ECO:0000256" key="8">
    <source>
        <dbReference type="ARBA" id="ARBA00022982"/>
    </source>
</evidence>
<evidence type="ECO:0000256" key="11">
    <source>
        <dbReference type="ARBA" id="ARBA00037877"/>
    </source>
</evidence>
<evidence type="ECO:0000256" key="4">
    <source>
        <dbReference type="ARBA" id="ARBA00022692"/>
    </source>
</evidence>
<feature type="domain" description="Cytochrome b5 heme-binding" evidence="15">
    <location>
        <begin position="4"/>
        <end position="80"/>
    </location>
</feature>
<evidence type="ECO:0000256" key="7">
    <source>
        <dbReference type="ARBA" id="ARBA00022848"/>
    </source>
</evidence>
<keyword evidence="2" id="KW-0813">Transport</keyword>
<dbReference type="SUPFAM" id="SSF55856">
    <property type="entry name" value="Cytochrome b5-like heme/steroid binding domain"/>
    <property type="match status" value="1"/>
</dbReference>
<dbReference type="AlphaFoldDB" id="A0A834NBN2"/>
<keyword evidence="17" id="KW-1185">Reference proteome</keyword>
<dbReference type="PANTHER" id="PTHR19359">
    <property type="entry name" value="CYTOCHROME B5"/>
    <property type="match status" value="1"/>
</dbReference>
<keyword evidence="8" id="KW-0249">Electron transport</keyword>
<evidence type="ECO:0000256" key="12">
    <source>
        <dbReference type="ARBA" id="ARBA00038168"/>
    </source>
</evidence>
<dbReference type="PROSITE" id="PS00191">
    <property type="entry name" value="CYTOCHROME_B5_1"/>
    <property type="match status" value="1"/>
</dbReference>
<dbReference type="GO" id="GO:0046872">
    <property type="term" value="F:metal ion binding"/>
    <property type="evidence" value="ECO:0007669"/>
    <property type="project" value="UniProtKB-UniRule"/>
</dbReference>
<comment type="subcellular location">
    <subcellularLocation>
        <location evidence="1">Endoplasmic reticulum membrane</location>
        <topology evidence="1">Single-pass membrane protein</topology>
        <orientation evidence="1">Cytoplasmic side</orientation>
    </subcellularLocation>
    <subcellularLocation>
        <location evidence="11">Microsome membrane</location>
        <topology evidence="11">Single-pass membrane protein</topology>
        <orientation evidence="11">Cytoplasmic side</orientation>
    </subcellularLocation>
</comment>
<evidence type="ECO:0000256" key="3">
    <source>
        <dbReference type="ARBA" id="ARBA00022617"/>
    </source>
</evidence>
<dbReference type="FunFam" id="3.10.120.10:FF:000002">
    <property type="entry name" value="Cytochrome b5 type B"/>
    <property type="match status" value="1"/>
</dbReference>
<reference evidence="16" key="1">
    <citation type="journal article" date="2020" name="G3 (Bethesda)">
        <title>High-Quality Assemblies for Three Invasive Social Wasps from the &lt;i&gt;Vespula&lt;/i&gt; Genus.</title>
        <authorList>
            <person name="Harrop T.W.R."/>
            <person name="Guhlin J."/>
            <person name="McLaughlin G.M."/>
            <person name="Permina E."/>
            <person name="Stockwell P."/>
            <person name="Gilligan J."/>
            <person name="Le Lec M.F."/>
            <person name="Gruber M.A.M."/>
            <person name="Quinn O."/>
            <person name="Lovegrove M."/>
            <person name="Duncan E.J."/>
            <person name="Remnant E.J."/>
            <person name="Van Eeckhoven J."/>
            <person name="Graham B."/>
            <person name="Knapp R.A."/>
            <person name="Langford K.W."/>
            <person name="Kronenberg Z."/>
            <person name="Press M.O."/>
            <person name="Eacker S.M."/>
            <person name="Wilson-Rankin E.E."/>
            <person name="Purcell J."/>
            <person name="Lester P.J."/>
            <person name="Dearden P.K."/>
        </authorList>
    </citation>
    <scope>NUCLEOTIDE SEQUENCE</scope>
    <source>
        <strain evidence="16">Linc-1</strain>
    </source>
</reference>
<keyword evidence="4 14" id="KW-0812">Transmembrane</keyword>
<dbReference type="SMART" id="SM01117">
    <property type="entry name" value="Cyt-b5"/>
    <property type="match status" value="1"/>
</dbReference>
<keyword evidence="9 14" id="KW-0408">Iron</keyword>
<keyword evidence="7" id="KW-0492">Microsome</keyword>
<dbReference type="EMBL" id="JACSDZ010000006">
    <property type="protein sequence ID" value="KAF7401523.1"/>
    <property type="molecule type" value="Genomic_DNA"/>
</dbReference>
<dbReference type="GO" id="GO:0020037">
    <property type="term" value="F:heme binding"/>
    <property type="evidence" value="ECO:0007669"/>
    <property type="project" value="UniProtKB-UniRule"/>
</dbReference>
<evidence type="ECO:0000256" key="9">
    <source>
        <dbReference type="ARBA" id="ARBA00023004"/>
    </source>
</evidence>
<evidence type="ECO:0000256" key="6">
    <source>
        <dbReference type="ARBA" id="ARBA00022824"/>
    </source>
</evidence>
<evidence type="ECO:0000256" key="14">
    <source>
        <dbReference type="RuleBase" id="RU362121"/>
    </source>
</evidence>
<feature type="transmembrane region" description="Helical" evidence="14">
    <location>
        <begin position="113"/>
        <end position="133"/>
    </location>
</feature>
<dbReference type="InterPro" id="IPR001199">
    <property type="entry name" value="Cyt_B5-like_heme/steroid-bd"/>
</dbReference>
<dbReference type="Pfam" id="PF00173">
    <property type="entry name" value="Cyt-b5"/>
    <property type="match status" value="1"/>
</dbReference>
<dbReference type="InterPro" id="IPR050668">
    <property type="entry name" value="Cytochrome_b5"/>
</dbReference>
<gene>
    <name evidence="16" type="ORF">HZH68_007343</name>
</gene>
<keyword evidence="3 14" id="KW-0349">Heme</keyword>
<evidence type="ECO:0000313" key="16">
    <source>
        <dbReference type="EMBL" id="KAF7401523.1"/>
    </source>
</evidence>
<comment type="similarity">
    <text evidence="12 14">Belongs to the cytochrome b5 family.</text>
</comment>
<keyword evidence="10 14" id="KW-0472">Membrane</keyword>
<keyword evidence="14" id="KW-1133">Transmembrane helix</keyword>
<evidence type="ECO:0000256" key="5">
    <source>
        <dbReference type="ARBA" id="ARBA00022723"/>
    </source>
</evidence>
<evidence type="ECO:0000259" key="15">
    <source>
        <dbReference type="PROSITE" id="PS50255"/>
    </source>
</evidence>
<keyword evidence="6" id="KW-0256">Endoplasmic reticulum</keyword>
<name>A0A834NBN2_VESGE</name>
<dbReference type="PANTHER" id="PTHR19359:SF150">
    <property type="entry name" value="CYTOCHROME B5"/>
    <property type="match status" value="1"/>
</dbReference>
<dbReference type="PRINTS" id="PR00363">
    <property type="entry name" value="CYTOCHROMEB5"/>
</dbReference>
<sequence length="134" mass="15113">MVQLKEYTKDEIQRTKAAGKVVIILHDKVYDVTEFLNEHPGGEEILIDHAGKDGTENFNDVGHSQDALDLMNKYKIGELVESERTNKPLKKGWVAGYNNKQPEKEKYVKGPGAPFYTLIAAIMLLVAIVFYNMS</sequence>
<evidence type="ECO:0000313" key="17">
    <source>
        <dbReference type="Proteomes" id="UP000617340"/>
    </source>
</evidence>
<evidence type="ECO:0000256" key="10">
    <source>
        <dbReference type="ARBA" id="ARBA00023136"/>
    </source>
</evidence>
<keyword evidence="5 14" id="KW-0479">Metal-binding</keyword>
<dbReference type="InterPro" id="IPR036400">
    <property type="entry name" value="Cyt_B5-like_heme/steroid_sf"/>
</dbReference>
<evidence type="ECO:0000256" key="1">
    <source>
        <dbReference type="ARBA" id="ARBA00004131"/>
    </source>
</evidence>
<protein>
    <recommendedName>
        <fullName evidence="13">Cytochrome b5</fullName>
    </recommendedName>
</protein>
<evidence type="ECO:0000256" key="2">
    <source>
        <dbReference type="ARBA" id="ARBA00022448"/>
    </source>
</evidence>
<dbReference type="InterPro" id="IPR018506">
    <property type="entry name" value="Cyt_B5_heme-BS"/>
</dbReference>
<dbReference type="PROSITE" id="PS50255">
    <property type="entry name" value="CYTOCHROME_B5_2"/>
    <property type="match status" value="1"/>
</dbReference>
<dbReference type="Gene3D" id="3.10.120.10">
    <property type="entry name" value="Cytochrome b5-like heme/steroid binding domain"/>
    <property type="match status" value="1"/>
</dbReference>
<dbReference type="Proteomes" id="UP000617340">
    <property type="component" value="Unassembled WGS sequence"/>
</dbReference>
<organism evidence="16 17">
    <name type="scientific">Vespula germanica</name>
    <name type="common">German yellow jacket</name>
    <name type="synonym">Paravespula germanica</name>
    <dbReference type="NCBI Taxonomy" id="30212"/>
    <lineage>
        <taxon>Eukaryota</taxon>
        <taxon>Metazoa</taxon>
        <taxon>Ecdysozoa</taxon>
        <taxon>Arthropoda</taxon>
        <taxon>Hexapoda</taxon>
        <taxon>Insecta</taxon>
        <taxon>Pterygota</taxon>
        <taxon>Neoptera</taxon>
        <taxon>Endopterygota</taxon>
        <taxon>Hymenoptera</taxon>
        <taxon>Apocrita</taxon>
        <taxon>Aculeata</taxon>
        <taxon>Vespoidea</taxon>
        <taxon>Vespidae</taxon>
        <taxon>Vespinae</taxon>
        <taxon>Vespula</taxon>
    </lineage>
</organism>
<evidence type="ECO:0000256" key="13">
    <source>
        <dbReference type="ARBA" id="ARBA00039806"/>
    </source>
</evidence>
<proteinExistence type="inferred from homology"/>
<accession>A0A834NBN2</accession>